<feature type="coiled-coil region" evidence="2">
    <location>
        <begin position="320"/>
        <end position="347"/>
    </location>
</feature>
<dbReference type="InterPro" id="IPR011990">
    <property type="entry name" value="TPR-like_helical_dom_sf"/>
</dbReference>
<keyword evidence="4" id="KW-1185">Reference proteome</keyword>
<proteinExistence type="predicted"/>
<comment type="caution">
    <text evidence="3">The sequence shown here is derived from an EMBL/GenBank/DDBJ whole genome shotgun (WGS) entry which is preliminary data.</text>
</comment>
<dbReference type="Pfam" id="PF13424">
    <property type="entry name" value="TPR_12"/>
    <property type="match status" value="1"/>
</dbReference>
<keyword evidence="2" id="KW-0175">Coiled coil</keyword>
<name>A0A0R3CTY5_9BRAD</name>
<sequence>MFDDCAAALELGLREARTGNPKMIDVFDAILTQLDARDDADAREMKAAAHFAAATCHAACGQTGAMGKRAAKAMAVLKSLGEPSGTLASVDVIADALMDRNEHRRALPYCQQAVNLTRRDPVAVRGRLWRAGRCLVRLGFSAEAAGVLREAIDLIRGSGPDLLLAHALLDLGNATIRSHADDASQAFREAADIFAAKDHSNQAATAWLNLGVLASRANRLEEALAWYEKVREARECDPQTTTTQRGNLHNNIANVYRRQRDFVRARTEADRAVDILTPVGGEFLAHALGTQGEIRRDAGEKEAALEWFGRARAVMEALPNVNREKLAEKLSNEADALEALDRATEADALRARAAALLQTKAPPTPHAAPKPAKQSVKRKTNGTVLVTLDGIGLPAEVYAQCDLHTLESRLERRLDETDAGELDGHEHGPENVQLFLYGPNARALFEAIRPVLTDYPLCRGAEIELRQGRKVERFALSAA</sequence>
<dbReference type="Gene3D" id="1.25.40.10">
    <property type="entry name" value="Tetratricopeptide repeat domain"/>
    <property type="match status" value="2"/>
</dbReference>
<reference evidence="3 4" key="1">
    <citation type="submission" date="2015-09" db="EMBL/GenBank/DDBJ databases">
        <title>Draft Genome Sequence of Bradyrhizobium manausense Strain BR 3351T, a Novel Symbiotic Nitrogen-Fixing Alphaproteobacterium Isolated from Brazilian Amazon Rain Forest.</title>
        <authorList>
            <person name="De Araujo J.L."/>
            <person name="Zilli J.E."/>
        </authorList>
    </citation>
    <scope>NUCLEOTIDE SEQUENCE [LARGE SCALE GENOMIC DNA]</scope>
    <source>
        <strain evidence="3 4">BR3351</strain>
    </source>
</reference>
<dbReference type="PANTHER" id="PTHR12558">
    <property type="entry name" value="CELL DIVISION CYCLE 16,23,27"/>
    <property type="match status" value="1"/>
</dbReference>
<organism evidence="3 4">
    <name type="scientific">Bradyrhizobium manausense</name>
    <dbReference type="NCBI Taxonomy" id="989370"/>
    <lineage>
        <taxon>Bacteria</taxon>
        <taxon>Pseudomonadati</taxon>
        <taxon>Pseudomonadota</taxon>
        <taxon>Alphaproteobacteria</taxon>
        <taxon>Hyphomicrobiales</taxon>
        <taxon>Nitrobacteraceae</taxon>
        <taxon>Bradyrhizobium</taxon>
    </lineage>
</organism>
<protein>
    <submittedName>
        <fullName evidence="3">Uncharacterized protein</fullName>
    </submittedName>
</protein>
<evidence type="ECO:0000256" key="1">
    <source>
        <dbReference type="PROSITE-ProRule" id="PRU00339"/>
    </source>
</evidence>
<dbReference type="PROSITE" id="PS50005">
    <property type="entry name" value="TPR"/>
    <property type="match status" value="1"/>
</dbReference>
<evidence type="ECO:0000313" key="3">
    <source>
        <dbReference type="EMBL" id="KRQ01146.1"/>
    </source>
</evidence>
<keyword evidence="1" id="KW-0802">TPR repeat</keyword>
<dbReference type="Pfam" id="PF13181">
    <property type="entry name" value="TPR_8"/>
    <property type="match status" value="1"/>
</dbReference>
<dbReference type="AlphaFoldDB" id="A0A0R3CTY5"/>
<dbReference type="EMBL" id="LJYG01000112">
    <property type="protein sequence ID" value="KRQ01146.1"/>
    <property type="molecule type" value="Genomic_DNA"/>
</dbReference>
<evidence type="ECO:0000256" key="2">
    <source>
        <dbReference type="SAM" id="Coils"/>
    </source>
</evidence>
<dbReference type="SMART" id="SM00028">
    <property type="entry name" value="TPR"/>
    <property type="match status" value="4"/>
</dbReference>
<dbReference type="PANTHER" id="PTHR12558:SF13">
    <property type="entry name" value="CELL DIVISION CYCLE PROTEIN 27 HOMOLOG"/>
    <property type="match status" value="1"/>
</dbReference>
<dbReference type="SUPFAM" id="SSF48452">
    <property type="entry name" value="TPR-like"/>
    <property type="match status" value="1"/>
</dbReference>
<dbReference type="Proteomes" id="UP000051936">
    <property type="component" value="Unassembled WGS sequence"/>
</dbReference>
<feature type="repeat" description="TPR" evidence="1">
    <location>
        <begin position="204"/>
        <end position="237"/>
    </location>
</feature>
<accession>A0A0R3CTY5</accession>
<gene>
    <name evidence="3" type="ORF">AOQ71_39940</name>
</gene>
<evidence type="ECO:0000313" key="4">
    <source>
        <dbReference type="Proteomes" id="UP000051936"/>
    </source>
</evidence>
<dbReference type="STRING" id="989370.AOQ71_39940"/>
<dbReference type="InterPro" id="IPR019734">
    <property type="entry name" value="TPR_rpt"/>
</dbReference>